<evidence type="ECO:0000313" key="1">
    <source>
        <dbReference type="EMBL" id="KAK9081443.1"/>
    </source>
</evidence>
<proteinExistence type="predicted"/>
<evidence type="ECO:0000313" key="2">
    <source>
        <dbReference type="Proteomes" id="UP001417504"/>
    </source>
</evidence>
<name>A0AAP0E2D8_9MAGN</name>
<dbReference type="Proteomes" id="UP001417504">
    <property type="component" value="Unassembled WGS sequence"/>
</dbReference>
<gene>
    <name evidence="1" type="ORF">Sjap_026650</name>
</gene>
<dbReference type="EMBL" id="JBBNAE010000015">
    <property type="protein sequence ID" value="KAK9081443.1"/>
    <property type="molecule type" value="Genomic_DNA"/>
</dbReference>
<comment type="caution">
    <text evidence="1">The sequence shown here is derived from an EMBL/GenBank/DDBJ whole genome shotgun (WGS) entry which is preliminary data.</text>
</comment>
<sequence>MAQESTGSEQTLGAAAWIIVPPSFSAQPPPSRLPTRARSSIGGQECGLAEKQKSLRRLVVTSGVHKHSTSSKQLTTLHHKEKAFPPLRAVVLKLASKCYNYE</sequence>
<dbReference type="AlphaFoldDB" id="A0AAP0E2D8"/>
<accession>A0AAP0E2D8</accession>
<protein>
    <submittedName>
        <fullName evidence="1">Uncharacterized protein</fullName>
    </submittedName>
</protein>
<organism evidence="1 2">
    <name type="scientific">Stephania japonica</name>
    <dbReference type="NCBI Taxonomy" id="461633"/>
    <lineage>
        <taxon>Eukaryota</taxon>
        <taxon>Viridiplantae</taxon>
        <taxon>Streptophyta</taxon>
        <taxon>Embryophyta</taxon>
        <taxon>Tracheophyta</taxon>
        <taxon>Spermatophyta</taxon>
        <taxon>Magnoliopsida</taxon>
        <taxon>Ranunculales</taxon>
        <taxon>Menispermaceae</taxon>
        <taxon>Menispermoideae</taxon>
        <taxon>Cissampelideae</taxon>
        <taxon>Stephania</taxon>
    </lineage>
</organism>
<keyword evidence="2" id="KW-1185">Reference proteome</keyword>
<reference evidence="1 2" key="1">
    <citation type="submission" date="2024-01" db="EMBL/GenBank/DDBJ databases">
        <title>Genome assemblies of Stephania.</title>
        <authorList>
            <person name="Yang L."/>
        </authorList>
    </citation>
    <scope>NUCLEOTIDE SEQUENCE [LARGE SCALE GENOMIC DNA]</scope>
    <source>
        <strain evidence="1">QJT</strain>
        <tissue evidence="1">Leaf</tissue>
    </source>
</reference>